<dbReference type="Pfam" id="PF13561">
    <property type="entry name" value="adh_short_C2"/>
    <property type="match status" value="1"/>
</dbReference>
<keyword evidence="5" id="KW-1185">Reference proteome</keyword>
<dbReference type="PRINTS" id="PR00080">
    <property type="entry name" value="SDRFAMILY"/>
</dbReference>
<dbReference type="AlphaFoldDB" id="A0A939MKB5"/>
<accession>A0A939MKB5</accession>
<dbReference type="Gene3D" id="3.40.50.720">
    <property type="entry name" value="NAD(P)-binding Rossmann-like Domain"/>
    <property type="match status" value="1"/>
</dbReference>
<comment type="caution">
    <text evidence="4">The sequence shown here is derived from an EMBL/GenBank/DDBJ whole genome shotgun (WGS) entry which is preliminary data.</text>
</comment>
<dbReference type="Proteomes" id="UP000664382">
    <property type="component" value="Unassembled WGS sequence"/>
</dbReference>
<organism evidence="4 5">
    <name type="scientific">Leucobacter weissii</name>
    <dbReference type="NCBI Taxonomy" id="1983706"/>
    <lineage>
        <taxon>Bacteria</taxon>
        <taxon>Bacillati</taxon>
        <taxon>Actinomycetota</taxon>
        <taxon>Actinomycetes</taxon>
        <taxon>Micrococcales</taxon>
        <taxon>Microbacteriaceae</taxon>
        <taxon>Leucobacter</taxon>
    </lineage>
</organism>
<dbReference type="PANTHER" id="PTHR42760:SF133">
    <property type="entry name" value="3-OXOACYL-[ACYL-CARRIER-PROTEIN] REDUCTASE"/>
    <property type="match status" value="1"/>
</dbReference>
<evidence type="ECO:0000256" key="2">
    <source>
        <dbReference type="ARBA" id="ARBA00023002"/>
    </source>
</evidence>
<dbReference type="PANTHER" id="PTHR42760">
    <property type="entry name" value="SHORT-CHAIN DEHYDROGENASES/REDUCTASES FAMILY MEMBER"/>
    <property type="match status" value="1"/>
</dbReference>
<dbReference type="PROSITE" id="PS00061">
    <property type="entry name" value="ADH_SHORT"/>
    <property type="match status" value="1"/>
</dbReference>
<feature type="domain" description="Ketoreductase" evidence="3">
    <location>
        <begin position="9"/>
        <end position="193"/>
    </location>
</feature>
<dbReference type="InterPro" id="IPR057326">
    <property type="entry name" value="KR_dom"/>
</dbReference>
<dbReference type="SMART" id="SM00822">
    <property type="entry name" value="PKS_KR"/>
    <property type="match status" value="1"/>
</dbReference>
<dbReference type="GO" id="GO:0016616">
    <property type="term" value="F:oxidoreductase activity, acting on the CH-OH group of donors, NAD or NADP as acceptor"/>
    <property type="evidence" value="ECO:0007669"/>
    <property type="project" value="TreeGrafter"/>
</dbReference>
<protein>
    <submittedName>
        <fullName evidence="4">SDR family oxidoreductase</fullName>
    </submittedName>
</protein>
<evidence type="ECO:0000259" key="3">
    <source>
        <dbReference type="SMART" id="SM00822"/>
    </source>
</evidence>
<evidence type="ECO:0000313" key="5">
    <source>
        <dbReference type="Proteomes" id="UP000664382"/>
    </source>
</evidence>
<dbReference type="CDD" id="cd05233">
    <property type="entry name" value="SDR_c"/>
    <property type="match status" value="1"/>
</dbReference>
<dbReference type="FunFam" id="3.40.50.720:FF:000084">
    <property type="entry name" value="Short-chain dehydrogenase reductase"/>
    <property type="match status" value="1"/>
</dbReference>
<dbReference type="PRINTS" id="PR00081">
    <property type="entry name" value="GDHRDH"/>
</dbReference>
<proteinExistence type="inferred from homology"/>
<comment type="similarity">
    <text evidence="1">Belongs to the short-chain dehydrogenases/reductases (SDR) family.</text>
</comment>
<dbReference type="InterPro" id="IPR002347">
    <property type="entry name" value="SDR_fam"/>
</dbReference>
<gene>
    <name evidence="4" type="ORF">J4H92_10285</name>
</gene>
<name>A0A939MKB5_9MICO</name>
<dbReference type="InterPro" id="IPR020904">
    <property type="entry name" value="Sc_DH/Rdtase_CS"/>
</dbReference>
<dbReference type="SUPFAM" id="SSF51735">
    <property type="entry name" value="NAD(P)-binding Rossmann-fold domains"/>
    <property type="match status" value="1"/>
</dbReference>
<evidence type="ECO:0000256" key="1">
    <source>
        <dbReference type="ARBA" id="ARBA00006484"/>
    </source>
</evidence>
<keyword evidence="2" id="KW-0560">Oxidoreductase</keyword>
<dbReference type="EMBL" id="JAGDYM010000011">
    <property type="protein sequence ID" value="MBO1902333.1"/>
    <property type="molecule type" value="Genomic_DNA"/>
</dbReference>
<reference evidence="4" key="1">
    <citation type="submission" date="2021-03" db="EMBL/GenBank/DDBJ databases">
        <title>Leucobacter chromiisoli sp. nov., isolated from chromium-containing soil of chemical plant.</title>
        <authorList>
            <person name="Xu Z."/>
        </authorList>
    </citation>
    <scope>NUCLEOTIDE SEQUENCE</scope>
    <source>
        <strain evidence="4">S27</strain>
    </source>
</reference>
<evidence type="ECO:0000313" key="4">
    <source>
        <dbReference type="EMBL" id="MBO1902333.1"/>
    </source>
</evidence>
<dbReference type="InterPro" id="IPR036291">
    <property type="entry name" value="NAD(P)-bd_dom_sf"/>
</dbReference>
<dbReference type="RefSeq" id="WP_208098099.1">
    <property type="nucleotide sequence ID" value="NZ_JAGDYM010000011.1"/>
</dbReference>
<sequence length="255" mass="25575">MSGGRFAGKRVLLTGCVANIGLATAELFAREGAALFLVDIDPRVAGTAERARSLGAPVVGFAVADVGDPQSVERAVADAVAELGGLDVILNNAGIQRSGVVEEFSIEDWNATMRINAGSCFLFAKYGVPHLKAAGGGAIVNTASIAGTHGGPPSLSGYSASKGAIVAFTKVLAKEVGPAGIRANAIAPGWVDTAFNDPVIEFLGGQAAVAADVAANVPLRRQGSPDEIASAIAFLASEDSSYLTGQALIVNGGAG</sequence>